<dbReference type="Gene3D" id="3.40.50.150">
    <property type="entry name" value="Vaccinia Virus protein VP39"/>
    <property type="match status" value="1"/>
</dbReference>
<feature type="region of interest" description="Disordered" evidence="8">
    <location>
        <begin position="1036"/>
        <end position="1056"/>
    </location>
</feature>
<sequence length="1056" mass="111669">VTQLLNCSAASSGPPTDGARLDGSSIRSLTASPVTPRSPREVSRELPQDTSTASVGSAYEAWQTFAEGANEHGEWVLPDGCLLAEGTPARLELELELVLTTQKVKLELQKMEMEAQQAELAGQSQRLDTQQAELGSQREMLEKWLTAGVDNLRQEVLSAVQASSAEAAPGLQAQLQLMLDSARSDAASHAQQEATREQTIGAQGKELESLRLAVKGLSGDVSYQGVQVLKAQGGADAAYAEAARHSEWARSIEKSMGSLRQEIQASTQAVATAAAETALQSREGDLRKQCRVWIDEAMENLQGEASTHAFATVAAETALQSREVDLRKQCRVWIDEAMENLQGEASTQAAATAAVETILQSREGDLRKQCRVWIDEAMENLQGEASTQAAATAAAETALQSLEGELRKQCRVWIDEAMENLQGEASTQAAATAAAEKALQSREGDLRKQCRVWIDEAMENLQGEAMNSQSVKVLQTCFESWISTYSGRFSPLPAYESSREMLGACPDPDPELRAPDCQGVVEAENCARGSCPGVGSLRGSGPPPAYMDQPSQNWAHGCAEWLGQGAPGGPGGAGIALELLGEMTSVKLDRSMISWNAAVATCSKAGRWQEALLLGHLMAEKALGADMDSCSTLLMECELRDLAAPELSLIKRLSNSARKGDLPPGLAAVLDISASLRSTRSSDASLDGGHSSPESLLATLLASFAGGVLPGRLDLSGAPTGAGRLGGGRGKSLPYQRELALLRHVLCTAEAGNPAAAAQAVDGFGQELGAQGAWAKFAGGSKAQALLAAVCGGPPSEDRRVGVLEIGTYCGNSAMRLAAVLPGIRVTTLELDPVLVAIARSLVAFAGLAAAIDVWTGHSRLLIPRLHSRLAALSGQHPFFSAVFMDRWGSQYDEDLALIEEHGLLQEAGGVLVADNVLSTGAGHFLWRVAGSVADEECKPPFVSQLVEVREVADDSQENWMSVSVCREGGRTASQQGLHRSLMPPELAELQVASERLRERVTAAGGQGGEVARAEIPGFTQRARATLLQRGIAPGEAPAKISSGSTFRQCTSSSSM</sequence>
<evidence type="ECO:0000313" key="9">
    <source>
        <dbReference type="EMBL" id="CAE8644853.1"/>
    </source>
</evidence>
<evidence type="ECO:0000256" key="6">
    <source>
        <dbReference type="ARBA" id="ARBA00023453"/>
    </source>
</evidence>
<keyword evidence="5" id="KW-0128">Catecholamine metabolism</keyword>
<feature type="compositionally biased region" description="Polar residues" evidence="8">
    <location>
        <begin position="25"/>
        <end position="35"/>
    </location>
</feature>
<evidence type="ECO:0000256" key="8">
    <source>
        <dbReference type="SAM" id="MobiDB-lite"/>
    </source>
</evidence>
<dbReference type="PROSITE" id="PS51682">
    <property type="entry name" value="SAM_OMT_I"/>
    <property type="match status" value="1"/>
</dbReference>
<dbReference type="Proteomes" id="UP000626109">
    <property type="component" value="Unassembled WGS sequence"/>
</dbReference>
<dbReference type="InterPro" id="IPR029063">
    <property type="entry name" value="SAM-dependent_MTases_sf"/>
</dbReference>
<dbReference type="GO" id="GO:0016206">
    <property type="term" value="F:catechol O-methyltransferase activity"/>
    <property type="evidence" value="ECO:0007669"/>
    <property type="project" value="UniProtKB-EC"/>
</dbReference>
<dbReference type="EMBL" id="CAJNNW010002939">
    <property type="protein sequence ID" value="CAE8644853.1"/>
    <property type="molecule type" value="Genomic_DNA"/>
</dbReference>
<gene>
    <name evidence="9" type="ORF">PGLA2088_LOCUS3416</name>
</gene>
<keyword evidence="7" id="KW-0175">Coiled coil</keyword>
<dbReference type="Pfam" id="PF01596">
    <property type="entry name" value="Methyltransf_3"/>
    <property type="match status" value="1"/>
</dbReference>
<evidence type="ECO:0000256" key="4">
    <source>
        <dbReference type="ARBA" id="ARBA00022691"/>
    </source>
</evidence>
<keyword evidence="4" id="KW-0949">S-adenosyl-L-methionine</keyword>
<proteinExistence type="inferred from homology"/>
<dbReference type="EC" id="2.1.1.6" evidence="1"/>
<comment type="caution">
    <text evidence="9">The sequence shown here is derived from an EMBL/GenBank/DDBJ whole genome shotgun (WGS) entry which is preliminary data.</text>
</comment>
<organism evidence="9 10">
    <name type="scientific">Polarella glacialis</name>
    <name type="common">Dinoflagellate</name>
    <dbReference type="NCBI Taxonomy" id="89957"/>
    <lineage>
        <taxon>Eukaryota</taxon>
        <taxon>Sar</taxon>
        <taxon>Alveolata</taxon>
        <taxon>Dinophyceae</taxon>
        <taxon>Suessiales</taxon>
        <taxon>Suessiaceae</taxon>
        <taxon>Polarella</taxon>
    </lineage>
</organism>
<protein>
    <recommendedName>
        <fullName evidence="1">catechol O-methyltransferase</fullName>
        <ecNumber evidence="1">2.1.1.6</ecNumber>
    </recommendedName>
</protein>
<feature type="coiled-coil region" evidence="7">
    <location>
        <begin position="101"/>
        <end position="133"/>
    </location>
</feature>
<evidence type="ECO:0000256" key="1">
    <source>
        <dbReference type="ARBA" id="ARBA00012880"/>
    </source>
</evidence>
<dbReference type="PANTHER" id="PTHR43836">
    <property type="entry name" value="CATECHOL O-METHYLTRANSFERASE 1-RELATED"/>
    <property type="match status" value="1"/>
</dbReference>
<evidence type="ECO:0000256" key="5">
    <source>
        <dbReference type="ARBA" id="ARBA00022939"/>
    </source>
</evidence>
<keyword evidence="3" id="KW-0808">Transferase</keyword>
<feature type="compositionally biased region" description="Polar residues" evidence="8">
    <location>
        <begin position="1"/>
        <end position="14"/>
    </location>
</feature>
<comment type="similarity">
    <text evidence="6">Belongs to the class I-like SAM-binding methyltransferase superfamily. Cation-dependent O-methyltransferase family.</text>
</comment>
<reference evidence="9" key="1">
    <citation type="submission" date="2021-02" db="EMBL/GenBank/DDBJ databases">
        <authorList>
            <person name="Dougan E. K."/>
            <person name="Rhodes N."/>
            <person name="Thang M."/>
            <person name="Chan C."/>
        </authorList>
    </citation>
    <scope>NUCLEOTIDE SEQUENCE</scope>
</reference>
<evidence type="ECO:0000256" key="7">
    <source>
        <dbReference type="SAM" id="Coils"/>
    </source>
</evidence>
<feature type="region of interest" description="Disordered" evidence="8">
    <location>
        <begin position="1"/>
        <end position="54"/>
    </location>
</feature>
<dbReference type="AlphaFoldDB" id="A0A813I445"/>
<name>A0A813I445_POLGL</name>
<dbReference type="CDD" id="cd02440">
    <property type="entry name" value="AdoMet_MTases"/>
    <property type="match status" value="1"/>
</dbReference>
<dbReference type="GO" id="GO:0032259">
    <property type="term" value="P:methylation"/>
    <property type="evidence" value="ECO:0007669"/>
    <property type="project" value="UniProtKB-KW"/>
</dbReference>
<keyword evidence="2" id="KW-0489">Methyltransferase</keyword>
<dbReference type="SUPFAM" id="SSF53335">
    <property type="entry name" value="S-adenosyl-L-methionine-dependent methyltransferases"/>
    <property type="match status" value="1"/>
</dbReference>
<dbReference type="GO" id="GO:0006584">
    <property type="term" value="P:catecholamine metabolic process"/>
    <property type="evidence" value="ECO:0007669"/>
    <property type="project" value="UniProtKB-KW"/>
</dbReference>
<feature type="compositionally biased region" description="Polar residues" evidence="8">
    <location>
        <begin position="1042"/>
        <end position="1056"/>
    </location>
</feature>
<dbReference type="InterPro" id="IPR011990">
    <property type="entry name" value="TPR-like_helical_dom_sf"/>
</dbReference>
<feature type="compositionally biased region" description="Basic and acidic residues" evidence="8">
    <location>
        <begin position="38"/>
        <end position="47"/>
    </location>
</feature>
<evidence type="ECO:0000256" key="2">
    <source>
        <dbReference type="ARBA" id="ARBA00022603"/>
    </source>
</evidence>
<dbReference type="PANTHER" id="PTHR43836:SF2">
    <property type="entry name" value="CATECHOL O-METHYLTRANSFERASE 1-RELATED"/>
    <property type="match status" value="1"/>
</dbReference>
<dbReference type="InterPro" id="IPR002935">
    <property type="entry name" value="SAM_O-MeTrfase"/>
</dbReference>
<accession>A0A813I445</accession>
<evidence type="ECO:0000256" key="3">
    <source>
        <dbReference type="ARBA" id="ARBA00022679"/>
    </source>
</evidence>
<evidence type="ECO:0000313" key="10">
    <source>
        <dbReference type="Proteomes" id="UP000626109"/>
    </source>
</evidence>
<dbReference type="Gene3D" id="1.25.40.10">
    <property type="entry name" value="Tetratricopeptide repeat domain"/>
    <property type="match status" value="1"/>
</dbReference>
<feature type="non-terminal residue" evidence="9">
    <location>
        <position position="1"/>
    </location>
</feature>